<evidence type="ECO:0000256" key="8">
    <source>
        <dbReference type="SAM" id="Coils"/>
    </source>
</evidence>
<evidence type="ECO:0000313" key="13">
    <source>
        <dbReference type="Proteomes" id="UP000184693"/>
    </source>
</evidence>
<comment type="catalytic activity">
    <reaction evidence="1">
        <text>ATP + protein L-histidine = ADP + protein N-phospho-L-histidine.</text>
        <dbReference type="EC" id="2.7.13.3"/>
    </reaction>
</comment>
<dbReference type="InterPro" id="IPR000014">
    <property type="entry name" value="PAS"/>
</dbReference>
<gene>
    <name evidence="12" type="ORF">SAMN05444168_1357</name>
</gene>
<evidence type="ECO:0000256" key="3">
    <source>
        <dbReference type="ARBA" id="ARBA00012438"/>
    </source>
</evidence>
<reference evidence="12 13" key="1">
    <citation type="submission" date="2016-11" db="EMBL/GenBank/DDBJ databases">
        <authorList>
            <person name="Jaros S."/>
            <person name="Januszkiewicz K."/>
            <person name="Wedrychowicz H."/>
        </authorList>
    </citation>
    <scope>NUCLEOTIDE SEQUENCE [LARGE SCALE GENOMIC DNA]</scope>
    <source>
        <strain evidence="12 13">GAS86</strain>
    </source>
</reference>
<evidence type="ECO:0000313" key="12">
    <source>
        <dbReference type="EMBL" id="SIN91592.1"/>
    </source>
</evidence>
<dbReference type="InterPro" id="IPR000700">
    <property type="entry name" value="PAS-assoc_C"/>
</dbReference>
<keyword evidence="4" id="KW-0597">Phosphoprotein</keyword>
<accession>A0A1N6F8H5</accession>
<evidence type="ECO:0000259" key="11">
    <source>
        <dbReference type="PROSITE" id="PS50113"/>
    </source>
</evidence>
<dbReference type="InterPro" id="IPR003661">
    <property type="entry name" value="HisK_dim/P_dom"/>
</dbReference>
<feature type="coiled-coil region" evidence="8">
    <location>
        <begin position="341"/>
        <end position="371"/>
    </location>
</feature>
<evidence type="ECO:0000256" key="6">
    <source>
        <dbReference type="ARBA" id="ARBA00022777"/>
    </source>
</evidence>
<dbReference type="SMART" id="SM00387">
    <property type="entry name" value="HATPase_c"/>
    <property type="match status" value="1"/>
</dbReference>
<dbReference type="PROSITE" id="PS50113">
    <property type="entry name" value="PAC"/>
    <property type="match status" value="1"/>
</dbReference>
<dbReference type="Gene3D" id="1.10.287.130">
    <property type="match status" value="1"/>
</dbReference>
<feature type="domain" description="Histidine kinase" evidence="9">
    <location>
        <begin position="375"/>
        <end position="590"/>
    </location>
</feature>
<dbReference type="PANTHER" id="PTHR43711">
    <property type="entry name" value="TWO-COMPONENT HISTIDINE KINASE"/>
    <property type="match status" value="1"/>
</dbReference>
<name>A0A1N6F8H5_9BURK</name>
<dbReference type="CDD" id="cd00130">
    <property type="entry name" value="PAS"/>
    <property type="match status" value="2"/>
</dbReference>
<dbReference type="Gene3D" id="2.10.70.100">
    <property type="match status" value="1"/>
</dbReference>
<dbReference type="PRINTS" id="PR00344">
    <property type="entry name" value="BCTRLSENSOR"/>
</dbReference>
<dbReference type="Gene3D" id="3.30.450.20">
    <property type="entry name" value="PAS domain"/>
    <property type="match status" value="2"/>
</dbReference>
<dbReference type="InterPro" id="IPR004358">
    <property type="entry name" value="Sig_transdc_His_kin-like_C"/>
</dbReference>
<dbReference type="PANTHER" id="PTHR43711:SF31">
    <property type="entry name" value="HISTIDINE KINASE"/>
    <property type="match status" value="1"/>
</dbReference>
<dbReference type="SUPFAM" id="SSF55785">
    <property type="entry name" value="PYP-like sensor domain (PAS domain)"/>
    <property type="match status" value="2"/>
</dbReference>
<evidence type="ECO:0000259" key="10">
    <source>
        <dbReference type="PROSITE" id="PS50112"/>
    </source>
</evidence>
<keyword evidence="7" id="KW-0902">Two-component regulatory system</keyword>
<dbReference type="InterPro" id="IPR050736">
    <property type="entry name" value="Sensor_HK_Regulatory"/>
</dbReference>
<dbReference type="AlphaFoldDB" id="A0A1N6F8H5"/>
<dbReference type="Proteomes" id="UP000184693">
    <property type="component" value="Unassembled WGS sequence"/>
</dbReference>
<evidence type="ECO:0000256" key="4">
    <source>
        <dbReference type="ARBA" id="ARBA00022553"/>
    </source>
</evidence>
<dbReference type="InterPro" id="IPR036097">
    <property type="entry name" value="HisK_dim/P_sf"/>
</dbReference>
<dbReference type="EC" id="2.7.13.3" evidence="3"/>
<dbReference type="InterPro" id="IPR035965">
    <property type="entry name" value="PAS-like_dom_sf"/>
</dbReference>
<evidence type="ECO:0000256" key="1">
    <source>
        <dbReference type="ARBA" id="ARBA00000085"/>
    </source>
</evidence>
<sequence>MPGEFLPTTPDGSCFTVPGGFVPKICRECWPKPCGQAFWFRVKFRTMDRPSREQTAASSIDPASVFDLLPDAYLILDEQRVVVLANARYLSVLGVTLAEIQGRSVYDINQFGSEQQRNERRAWLGDALDNLVPGEMRLSPLLRYDMAAGGLEASRPDVRYWQIKASMMPGGAAQGRLIALCVLDVTASIAANERNQRERAKLRSQARLRQVLVEEATAQLRDHQEQFQQALAFAHVGAWELDPSTGAIDCTAQCKANLGLPSDVALDEHRFFTELVYPDDRARVRETMLHAIENREPFEVEYRVVWPAQSVHWILVRAAGRYLGDGTLKSMLGFTLDITRRKEAELEQQAIAQAEKRAREESDRAARAMDHFVTAVSHELRSPLGAILSWTALLQRAGDASHVVRVTDVIERNARQLSHMVDDLLDSGAIATGKLSVNRQPVDLGALAGNVAEDIRMKAEAKGLRLKADDIRSCLVMADESRMKQVVWNLLSNAVKFSASGTVELVVGVNGDKAELSVRDSGSGIEAEALGRIFERFEQIGAEGAGRVGGLGLGLWLVKHLVDLHDGSVFAESAGRGQGATFHVLLPLYQ</sequence>
<dbReference type="GO" id="GO:0000155">
    <property type="term" value="F:phosphorelay sensor kinase activity"/>
    <property type="evidence" value="ECO:0007669"/>
    <property type="project" value="InterPro"/>
</dbReference>
<dbReference type="Pfam" id="PF00512">
    <property type="entry name" value="HisKA"/>
    <property type="match status" value="1"/>
</dbReference>
<evidence type="ECO:0000256" key="5">
    <source>
        <dbReference type="ARBA" id="ARBA00022679"/>
    </source>
</evidence>
<keyword evidence="5" id="KW-0808">Transferase</keyword>
<dbReference type="InterPro" id="IPR013656">
    <property type="entry name" value="PAS_4"/>
</dbReference>
<dbReference type="SMART" id="SM00388">
    <property type="entry name" value="HisKA"/>
    <property type="match status" value="1"/>
</dbReference>
<dbReference type="InterPro" id="IPR013655">
    <property type="entry name" value="PAS_fold_3"/>
</dbReference>
<keyword evidence="8" id="KW-0175">Coiled coil</keyword>
<feature type="domain" description="PAC" evidence="11">
    <location>
        <begin position="298"/>
        <end position="350"/>
    </location>
</feature>
<dbReference type="Gene3D" id="3.30.565.10">
    <property type="entry name" value="Histidine kinase-like ATPase, C-terminal domain"/>
    <property type="match status" value="1"/>
</dbReference>
<dbReference type="FunFam" id="3.30.565.10:FF:000006">
    <property type="entry name" value="Sensor histidine kinase WalK"/>
    <property type="match status" value="1"/>
</dbReference>
<dbReference type="Pfam" id="PF02518">
    <property type="entry name" value="HATPase_c"/>
    <property type="match status" value="1"/>
</dbReference>
<dbReference type="InterPro" id="IPR036890">
    <property type="entry name" value="HATPase_C_sf"/>
</dbReference>
<organism evidence="12 13">
    <name type="scientific">Paraburkholderia phenazinium</name>
    <dbReference type="NCBI Taxonomy" id="60549"/>
    <lineage>
        <taxon>Bacteria</taxon>
        <taxon>Pseudomonadati</taxon>
        <taxon>Pseudomonadota</taxon>
        <taxon>Betaproteobacteria</taxon>
        <taxon>Burkholderiales</taxon>
        <taxon>Burkholderiaceae</taxon>
        <taxon>Paraburkholderia</taxon>
    </lineage>
</organism>
<dbReference type="SUPFAM" id="SSF55874">
    <property type="entry name" value="ATPase domain of HSP90 chaperone/DNA topoisomerase II/histidine kinase"/>
    <property type="match status" value="1"/>
</dbReference>
<feature type="domain" description="PAS" evidence="10">
    <location>
        <begin position="65"/>
        <end position="131"/>
    </location>
</feature>
<dbReference type="InterPro" id="IPR005467">
    <property type="entry name" value="His_kinase_dom"/>
</dbReference>
<comment type="subcellular location">
    <subcellularLocation>
        <location evidence="2">Cell inner membrane</location>
        <topology evidence="2">Multi-pass membrane protein</topology>
    </subcellularLocation>
</comment>
<dbReference type="Pfam" id="PF08448">
    <property type="entry name" value="PAS_4"/>
    <property type="match status" value="1"/>
</dbReference>
<dbReference type="EMBL" id="FSRM01000001">
    <property type="protein sequence ID" value="SIN91592.1"/>
    <property type="molecule type" value="Genomic_DNA"/>
</dbReference>
<dbReference type="InterPro" id="IPR003594">
    <property type="entry name" value="HATPase_dom"/>
</dbReference>
<dbReference type="PROSITE" id="PS50112">
    <property type="entry name" value="PAS"/>
    <property type="match status" value="2"/>
</dbReference>
<dbReference type="CDD" id="cd00082">
    <property type="entry name" value="HisKA"/>
    <property type="match status" value="1"/>
</dbReference>
<dbReference type="SMART" id="SM00091">
    <property type="entry name" value="PAS"/>
    <property type="match status" value="2"/>
</dbReference>
<protein>
    <recommendedName>
        <fullName evidence="3">histidine kinase</fullName>
        <ecNumber evidence="3">2.7.13.3</ecNumber>
    </recommendedName>
</protein>
<dbReference type="PROSITE" id="PS50109">
    <property type="entry name" value="HIS_KIN"/>
    <property type="match status" value="1"/>
</dbReference>
<feature type="domain" description="PAS" evidence="10">
    <location>
        <begin position="223"/>
        <end position="295"/>
    </location>
</feature>
<proteinExistence type="predicted"/>
<dbReference type="SUPFAM" id="SSF47384">
    <property type="entry name" value="Homodimeric domain of signal transducing histidine kinase"/>
    <property type="match status" value="1"/>
</dbReference>
<evidence type="ECO:0000256" key="2">
    <source>
        <dbReference type="ARBA" id="ARBA00004429"/>
    </source>
</evidence>
<evidence type="ECO:0000256" key="7">
    <source>
        <dbReference type="ARBA" id="ARBA00023012"/>
    </source>
</evidence>
<dbReference type="GO" id="GO:0005886">
    <property type="term" value="C:plasma membrane"/>
    <property type="evidence" value="ECO:0007669"/>
    <property type="project" value="UniProtKB-SubCell"/>
</dbReference>
<dbReference type="Pfam" id="PF08447">
    <property type="entry name" value="PAS_3"/>
    <property type="match status" value="1"/>
</dbReference>
<keyword evidence="6" id="KW-0418">Kinase</keyword>
<evidence type="ECO:0000259" key="9">
    <source>
        <dbReference type="PROSITE" id="PS50109"/>
    </source>
</evidence>